<dbReference type="VEuPathDB" id="FungiDB:CLCR_03775"/>
<evidence type="ECO:0000256" key="1">
    <source>
        <dbReference type="SAM" id="MobiDB-lite"/>
    </source>
</evidence>
<reference evidence="3" key="1">
    <citation type="submission" date="2015-07" db="EMBL/GenBank/DDBJ databases">
        <authorList>
            <person name="Teixeira M.M."/>
            <person name="Souza R.C."/>
            <person name="Almeida L.G."/>
            <person name="Vicente V.A."/>
            <person name="de Hoog S."/>
            <person name="Bocca A.L."/>
            <person name="de Almeida S.R."/>
            <person name="Vasconcelos A.T."/>
            <person name="Felipe M.S."/>
        </authorList>
    </citation>
    <scope>NUCLEOTIDE SEQUENCE [LARGE SCALE GENOMIC DNA]</scope>
    <source>
        <strain evidence="3">KSF</strain>
    </source>
</reference>
<keyword evidence="3" id="KW-1185">Reference proteome</keyword>
<gene>
    <name evidence="2" type="ORF">CLCR_03775</name>
</gene>
<comment type="caution">
    <text evidence="2">The sequence shown here is derived from an EMBL/GenBank/DDBJ whole genome shotgun (WGS) entry which is preliminary data.</text>
</comment>
<sequence>MKTTLTTTMMLPPTKTTGYYDDLGSGGDSADKQEALYLQLDNDAVDSGSESAGEHPDRFFGEEQTQPIPAAPVEGTRTRDDTQWFLL</sequence>
<dbReference type="EMBL" id="LGRB01000013">
    <property type="protein sequence ID" value="OCT47829.1"/>
    <property type="molecule type" value="Genomic_DNA"/>
</dbReference>
<dbReference type="VEuPathDB" id="FungiDB:G647_04522"/>
<dbReference type="AlphaFoldDB" id="A0A1C1CH47"/>
<feature type="compositionally biased region" description="Low complexity" evidence="1">
    <location>
        <begin position="1"/>
        <end position="23"/>
    </location>
</feature>
<feature type="region of interest" description="Disordered" evidence="1">
    <location>
        <begin position="45"/>
        <end position="87"/>
    </location>
</feature>
<feature type="region of interest" description="Disordered" evidence="1">
    <location>
        <begin position="1"/>
        <end position="27"/>
    </location>
</feature>
<proteinExistence type="predicted"/>
<name>A0A1C1CH47_9EURO</name>
<organism evidence="2 3">
    <name type="scientific">Cladophialophora carrionii</name>
    <dbReference type="NCBI Taxonomy" id="86049"/>
    <lineage>
        <taxon>Eukaryota</taxon>
        <taxon>Fungi</taxon>
        <taxon>Dikarya</taxon>
        <taxon>Ascomycota</taxon>
        <taxon>Pezizomycotina</taxon>
        <taxon>Eurotiomycetes</taxon>
        <taxon>Chaetothyriomycetidae</taxon>
        <taxon>Chaetothyriales</taxon>
        <taxon>Herpotrichiellaceae</taxon>
        <taxon>Cladophialophora</taxon>
    </lineage>
</organism>
<evidence type="ECO:0000313" key="2">
    <source>
        <dbReference type="EMBL" id="OCT47829.1"/>
    </source>
</evidence>
<dbReference type="Proteomes" id="UP000094526">
    <property type="component" value="Unassembled WGS sequence"/>
</dbReference>
<feature type="compositionally biased region" description="Basic and acidic residues" evidence="1">
    <location>
        <begin position="76"/>
        <end position="87"/>
    </location>
</feature>
<protein>
    <submittedName>
        <fullName evidence="2">Uncharacterized protein</fullName>
    </submittedName>
</protein>
<feature type="compositionally biased region" description="Basic and acidic residues" evidence="1">
    <location>
        <begin position="52"/>
        <end position="61"/>
    </location>
</feature>
<accession>A0A1C1CH47</accession>
<evidence type="ECO:0000313" key="3">
    <source>
        <dbReference type="Proteomes" id="UP000094526"/>
    </source>
</evidence>